<dbReference type="Proteomes" id="UP001634393">
    <property type="component" value="Unassembled WGS sequence"/>
</dbReference>
<evidence type="ECO:0008006" key="5">
    <source>
        <dbReference type="Google" id="ProtNLM"/>
    </source>
</evidence>
<proteinExistence type="predicted"/>
<comment type="caution">
    <text evidence="3">The sequence shown here is derived from an EMBL/GenBank/DDBJ whole genome shotgun (WGS) entry which is preliminary data.</text>
</comment>
<dbReference type="AlphaFoldDB" id="A0ABD3SZP8"/>
<dbReference type="InterPro" id="IPR006867">
    <property type="entry name" value="DUF632"/>
</dbReference>
<dbReference type="Pfam" id="PF04782">
    <property type="entry name" value="DUF632"/>
    <property type="match status" value="1"/>
</dbReference>
<protein>
    <recommendedName>
        <fullName evidence="5">DUF632 domain-containing protein</fullName>
    </recommendedName>
</protein>
<evidence type="ECO:0000259" key="1">
    <source>
        <dbReference type="Pfam" id="PF04782"/>
    </source>
</evidence>
<evidence type="ECO:0000313" key="4">
    <source>
        <dbReference type="Proteomes" id="UP001634393"/>
    </source>
</evidence>
<evidence type="ECO:0000259" key="2">
    <source>
        <dbReference type="Pfam" id="PF04783"/>
    </source>
</evidence>
<sequence length="606" mass="68654">MGCSMSKLDDLESVQLCKDRKNFIRQAVEHRTKFVSGHNAYIQAMKRVSAALQEYINRDEPFEFKLDSFTTPPTKSETKSTYKINCLRSGGNSSILIEERPPQSPQTCRVESHYVMDFSPMSSSIPLPQTSQWDFWDPFSSLDYYVCPTKQEEIDDRVDKEEETVKSNVNLDKEEVIVEDVNIKNESIEVEKAQNEGEISNKETVVADYETNEETPGYTVYMNRGSLSMAEVIKDLQDQFKNASNSAGDMSCIFEASRPRCSASSNDLTVMKMFNPVALLRSASSSHESSLDFLQDPSALSGSHQSTLDRLYIWEKKLYHEVRGGERKRMAFEKKCEHLRNLDAKGENDPSLVAAIRDLHTQIKVSIHSVEAVSKRIETLLNEELEPHLLELVQGLSKMWNAMAECHQFQKRTLDEAKILLARTTSSKHSSTNKNTIVSPSEPHKLVTELKNWQSCFDSWILSQRSYVRALKGWLSCCTHSNSDSSKSPFTPLRSERAPSVFNFCIQWVSFLDDISEVHVLNGLDFFATGIESLYARKLKEDSRTHSGDLVVGDKEVEDEMDDVRVLCAGMSVAVTSLTEFAVSSSEGYANLIKQWDNDKHRADPT</sequence>
<reference evidence="3 4" key="1">
    <citation type="submission" date="2024-12" db="EMBL/GenBank/DDBJ databases">
        <title>The unique morphological basis and parallel evolutionary history of personate flowers in Penstemon.</title>
        <authorList>
            <person name="Depatie T.H."/>
            <person name="Wessinger C.A."/>
        </authorList>
    </citation>
    <scope>NUCLEOTIDE SEQUENCE [LARGE SCALE GENOMIC DNA]</scope>
    <source>
        <strain evidence="3">WTNN_2</strain>
        <tissue evidence="3">Leaf</tissue>
    </source>
</reference>
<organism evidence="3 4">
    <name type="scientific">Penstemon smallii</name>
    <dbReference type="NCBI Taxonomy" id="265156"/>
    <lineage>
        <taxon>Eukaryota</taxon>
        <taxon>Viridiplantae</taxon>
        <taxon>Streptophyta</taxon>
        <taxon>Embryophyta</taxon>
        <taxon>Tracheophyta</taxon>
        <taxon>Spermatophyta</taxon>
        <taxon>Magnoliopsida</taxon>
        <taxon>eudicotyledons</taxon>
        <taxon>Gunneridae</taxon>
        <taxon>Pentapetalae</taxon>
        <taxon>asterids</taxon>
        <taxon>lamiids</taxon>
        <taxon>Lamiales</taxon>
        <taxon>Plantaginaceae</taxon>
        <taxon>Cheloneae</taxon>
        <taxon>Penstemon</taxon>
    </lineage>
</organism>
<dbReference type="Pfam" id="PF04783">
    <property type="entry name" value="DUF630"/>
    <property type="match status" value="1"/>
</dbReference>
<dbReference type="EMBL" id="JBJXBP010000005">
    <property type="protein sequence ID" value="KAL3830121.1"/>
    <property type="molecule type" value="Genomic_DNA"/>
</dbReference>
<accession>A0ABD3SZP8</accession>
<dbReference type="PANTHER" id="PTHR21450:SF3">
    <property type="entry name" value="DUF630 FAMILY PROTEIN (DUF630 AND DUF632)"/>
    <property type="match status" value="1"/>
</dbReference>
<feature type="domain" description="DUF630" evidence="2">
    <location>
        <begin position="1"/>
        <end position="58"/>
    </location>
</feature>
<keyword evidence="4" id="KW-1185">Reference proteome</keyword>
<gene>
    <name evidence="3" type="ORF">ACJIZ3_018923</name>
</gene>
<dbReference type="PANTHER" id="PTHR21450">
    <property type="entry name" value="PROTEIN ALTERED PHOSPHATE STARVATION RESPONSE 1"/>
    <property type="match status" value="1"/>
</dbReference>
<name>A0ABD3SZP8_9LAMI</name>
<evidence type="ECO:0000313" key="3">
    <source>
        <dbReference type="EMBL" id="KAL3830121.1"/>
    </source>
</evidence>
<feature type="domain" description="DUF632" evidence="1">
    <location>
        <begin position="229"/>
        <end position="532"/>
    </location>
</feature>
<dbReference type="InterPro" id="IPR006868">
    <property type="entry name" value="DUF630"/>
</dbReference>